<dbReference type="GO" id="GO:0005524">
    <property type="term" value="F:ATP binding"/>
    <property type="evidence" value="ECO:0007669"/>
    <property type="project" value="UniProtKB-KW"/>
</dbReference>
<comment type="caution">
    <text evidence="1">The sequence shown here is derived from an EMBL/GenBank/DDBJ whole genome shotgun (WGS) entry which is preliminary data.</text>
</comment>
<dbReference type="Pfam" id="PF13589">
    <property type="entry name" value="HATPase_c_3"/>
    <property type="match status" value="1"/>
</dbReference>
<protein>
    <submittedName>
        <fullName evidence="1">ATP-binding protein</fullName>
    </submittedName>
</protein>
<evidence type="ECO:0000313" key="2">
    <source>
        <dbReference type="Proteomes" id="UP001597546"/>
    </source>
</evidence>
<dbReference type="SUPFAM" id="SSF55874">
    <property type="entry name" value="ATPase domain of HSP90 chaperone/DNA topoisomerase II/histidine kinase"/>
    <property type="match status" value="1"/>
</dbReference>
<sequence length="507" mass="58482">MKDKTKENQGYEDGTPFPEFLIKSIAEQGYSLETSLADLIDNSITAGANEIEILINTETFPFKLFLADNGIGMDEDALKKNMKFPSSSVDENRSDNDLGRFGLGMKTASFAQTRKLTVLSRPKGVVNFAARTWDVEYLKKKKEWRIIVNTTIEVEEILTEYISLSKGFSKEFDGFEANTIIQWEGLYKFDEYLEGTNRSDSLKRQITETTTEYLSLVFHRFLEDQYKPIKIRVNNTLLTSFNPFPITETDVRLIESKQKPFKNDVIKLEGFVMPSRSLEESKEINNIWTTKSRGLMDMEGIYIYRANRIILFGGWNGIIRKSPRLQLARLRVEIGNKIDQHMHLNVAKSQITIPYDLNYGFLKYIAELKEQAIKEYYNRGLRKISSKKADGIPQLFERISSSKGPILELNKNYPNIQLLLSELNPEQQKLFNVLMRMINRSVNILKQTHVDKNYFTESEIEHDSEISTTIQKLLENGTDKAIIKEIILPSLGYHIDTIPDHITHLLN</sequence>
<name>A0ABW5TTD7_9SPHI</name>
<dbReference type="Proteomes" id="UP001597546">
    <property type="component" value="Unassembled WGS sequence"/>
</dbReference>
<reference evidence="2" key="1">
    <citation type="journal article" date="2019" name="Int. J. Syst. Evol. Microbiol.">
        <title>The Global Catalogue of Microorganisms (GCM) 10K type strain sequencing project: providing services to taxonomists for standard genome sequencing and annotation.</title>
        <authorList>
            <consortium name="The Broad Institute Genomics Platform"/>
            <consortium name="The Broad Institute Genome Sequencing Center for Infectious Disease"/>
            <person name="Wu L."/>
            <person name="Ma J."/>
        </authorList>
    </citation>
    <scope>NUCLEOTIDE SEQUENCE [LARGE SCALE GENOMIC DNA]</scope>
    <source>
        <strain evidence="2">KCTC 42456</strain>
    </source>
</reference>
<keyword evidence="1" id="KW-0547">Nucleotide-binding</keyword>
<accession>A0ABW5TTD7</accession>
<keyword evidence="2" id="KW-1185">Reference proteome</keyword>
<gene>
    <name evidence="1" type="ORF">ACFSSE_10070</name>
</gene>
<dbReference type="EMBL" id="JBHULV010000029">
    <property type="protein sequence ID" value="MFD2732047.1"/>
    <property type="molecule type" value="Genomic_DNA"/>
</dbReference>
<dbReference type="Gene3D" id="3.30.565.10">
    <property type="entry name" value="Histidine kinase-like ATPase, C-terminal domain"/>
    <property type="match status" value="1"/>
</dbReference>
<dbReference type="InterPro" id="IPR036890">
    <property type="entry name" value="HATPase_C_sf"/>
</dbReference>
<proteinExistence type="predicted"/>
<evidence type="ECO:0000313" key="1">
    <source>
        <dbReference type="EMBL" id="MFD2732047.1"/>
    </source>
</evidence>
<dbReference type="RefSeq" id="WP_379041377.1">
    <property type="nucleotide sequence ID" value="NZ_JBHSKW010000014.1"/>
</dbReference>
<organism evidence="1 2">
    <name type="scientific">Pedobacter alpinus</name>
    <dbReference type="NCBI Taxonomy" id="1590643"/>
    <lineage>
        <taxon>Bacteria</taxon>
        <taxon>Pseudomonadati</taxon>
        <taxon>Bacteroidota</taxon>
        <taxon>Sphingobacteriia</taxon>
        <taxon>Sphingobacteriales</taxon>
        <taxon>Sphingobacteriaceae</taxon>
        <taxon>Pedobacter</taxon>
    </lineage>
</organism>
<keyword evidence="1" id="KW-0067">ATP-binding</keyword>